<dbReference type="UniPathway" id="UPA00074">
    <property type="reaction ID" value="UER00131"/>
</dbReference>
<comment type="catalytic activity">
    <reaction evidence="10 11">
        <text>5-amino-1-(5-phospho-D-ribosyl)imidazole-4-carboxylate + L-aspartate + ATP = (2S)-2-[5-amino-1-(5-phospho-beta-D-ribosyl)imidazole-4-carboxamido]succinate + ADP + phosphate + 2 H(+)</text>
        <dbReference type="Rhea" id="RHEA:22628"/>
        <dbReference type="ChEBI" id="CHEBI:15378"/>
        <dbReference type="ChEBI" id="CHEBI:29991"/>
        <dbReference type="ChEBI" id="CHEBI:30616"/>
        <dbReference type="ChEBI" id="CHEBI:43474"/>
        <dbReference type="ChEBI" id="CHEBI:58443"/>
        <dbReference type="ChEBI" id="CHEBI:77657"/>
        <dbReference type="ChEBI" id="CHEBI:456216"/>
        <dbReference type="EC" id="6.3.2.6"/>
    </reaction>
</comment>
<dbReference type="Gene3D" id="3.30.470.20">
    <property type="entry name" value="ATP-grasp fold, B domain"/>
    <property type="match status" value="1"/>
</dbReference>
<evidence type="ECO:0000259" key="12">
    <source>
        <dbReference type="Pfam" id="PF01259"/>
    </source>
</evidence>
<evidence type="ECO:0000256" key="9">
    <source>
        <dbReference type="ARBA" id="ARBA00030409"/>
    </source>
</evidence>
<dbReference type="PATRIC" id="fig|1341156.4.peg.752"/>
<gene>
    <name evidence="11" type="primary">purC</name>
    <name evidence="13" type="ORF">RASY3_01100</name>
</gene>
<keyword evidence="8 11" id="KW-0067">ATP-binding</keyword>
<evidence type="ECO:0000256" key="2">
    <source>
        <dbReference type="ARBA" id="ARBA00010190"/>
    </source>
</evidence>
<dbReference type="PROSITE" id="PS01058">
    <property type="entry name" value="SAICAR_SYNTHETASE_2"/>
    <property type="match status" value="1"/>
</dbReference>
<dbReference type="Proteomes" id="UP000021369">
    <property type="component" value="Unassembled WGS sequence"/>
</dbReference>
<reference evidence="13 14" key="1">
    <citation type="submission" date="2013-06" db="EMBL/GenBank/DDBJ databases">
        <title>Rumen cellulosomics: divergent fiber-degrading strategies revealed by comparative genome-wide analysis of six Ruminococcal strains.</title>
        <authorList>
            <person name="Dassa B."/>
            <person name="Borovok I."/>
            <person name="Lamed R."/>
            <person name="Flint H."/>
            <person name="Yeoman C.J."/>
            <person name="White B."/>
            <person name="Bayer E.A."/>
        </authorList>
    </citation>
    <scope>NUCLEOTIDE SEQUENCE [LARGE SCALE GENOMIC DNA]</scope>
    <source>
        <strain evidence="13 14">SY3</strain>
    </source>
</reference>
<feature type="domain" description="SAICAR synthetase/ADE2 N-terminal" evidence="12">
    <location>
        <begin position="4"/>
        <end position="252"/>
    </location>
</feature>
<comment type="pathway">
    <text evidence="1 11">Purine metabolism; IMP biosynthesis via de novo pathway; 5-amino-1-(5-phospho-D-ribosyl)imidazole-4-carboxamide from 5-amino-1-(5-phospho-D-ribosyl)imidazole-4-carboxylate: step 1/2.</text>
</comment>
<evidence type="ECO:0000256" key="3">
    <source>
        <dbReference type="ARBA" id="ARBA00012217"/>
    </source>
</evidence>
<evidence type="ECO:0000256" key="6">
    <source>
        <dbReference type="ARBA" id="ARBA00022741"/>
    </source>
</evidence>
<dbReference type="Gene3D" id="3.30.200.20">
    <property type="entry name" value="Phosphorylase Kinase, domain 1"/>
    <property type="match status" value="1"/>
</dbReference>
<dbReference type="RefSeq" id="WP_024857325.1">
    <property type="nucleotide sequence ID" value="NZ_JEOB01000001.1"/>
</dbReference>
<protein>
    <recommendedName>
        <fullName evidence="4 11">Phosphoribosylaminoimidazole-succinocarboxamide synthase</fullName>
        <ecNumber evidence="3 11">6.3.2.6</ecNumber>
    </recommendedName>
    <alternativeName>
        <fullName evidence="9 11">SAICAR synthetase</fullName>
    </alternativeName>
</protein>
<dbReference type="EC" id="6.3.2.6" evidence="3 11"/>
<organism evidence="13 14">
    <name type="scientific">Ruminococcus albus SY3</name>
    <dbReference type="NCBI Taxonomy" id="1341156"/>
    <lineage>
        <taxon>Bacteria</taxon>
        <taxon>Bacillati</taxon>
        <taxon>Bacillota</taxon>
        <taxon>Clostridia</taxon>
        <taxon>Eubacteriales</taxon>
        <taxon>Oscillospiraceae</taxon>
        <taxon>Ruminococcus</taxon>
    </lineage>
</organism>
<dbReference type="CDD" id="cd01414">
    <property type="entry name" value="SAICAR_synt_Sc"/>
    <property type="match status" value="1"/>
</dbReference>
<dbReference type="InterPro" id="IPR018236">
    <property type="entry name" value="SAICAR_synthetase_CS"/>
</dbReference>
<name>A0A011WU42_RUMAL</name>
<dbReference type="AlphaFoldDB" id="A0A011WU42"/>
<dbReference type="EMBL" id="JEOB01000001">
    <property type="protein sequence ID" value="EXM40495.1"/>
    <property type="molecule type" value="Genomic_DNA"/>
</dbReference>
<evidence type="ECO:0000256" key="4">
    <source>
        <dbReference type="ARBA" id="ARBA00016460"/>
    </source>
</evidence>
<evidence type="ECO:0000313" key="14">
    <source>
        <dbReference type="Proteomes" id="UP000021369"/>
    </source>
</evidence>
<evidence type="ECO:0000256" key="7">
    <source>
        <dbReference type="ARBA" id="ARBA00022755"/>
    </source>
</evidence>
<dbReference type="HAMAP" id="MF_00137">
    <property type="entry name" value="SAICAR_synth"/>
    <property type="match status" value="1"/>
</dbReference>
<keyword evidence="5 11" id="KW-0436">Ligase</keyword>
<dbReference type="GO" id="GO:0005524">
    <property type="term" value="F:ATP binding"/>
    <property type="evidence" value="ECO:0007669"/>
    <property type="project" value="UniProtKB-KW"/>
</dbReference>
<keyword evidence="6 11" id="KW-0547">Nucleotide-binding</keyword>
<dbReference type="OrthoDB" id="9801549at2"/>
<comment type="similarity">
    <text evidence="2 11">Belongs to the SAICAR synthetase family.</text>
</comment>
<proteinExistence type="inferred from homology"/>
<evidence type="ECO:0000256" key="8">
    <source>
        <dbReference type="ARBA" id="ARBA00022840"/>
    </source>
</evidence>
<dbReference type="NCBIfam" id="TIGR00081">
    <property type="entry name" value="purC"/>
    <property type="match status" value="1"/>
</dbReference>
<keyword evidence="14" id="KW-1185">Reference proteome</keyword>
<evidence type="ECO:0000313" key="13">
    <source>
        <dbReference type="EMBL" id="EXM40495.1"/>
    </source>
</evidence>
<dbReference type="GO" id="GO:0005737">
    <property type="term" value="C:cytoplasm"/>
    <property type="evidence" value="ECO:0007669"/>
    <property type="project" value="TreeGrafter"/>
</dbReference>
<accession>A0A011WU42</accession>
<dbReference type="InterPro" id="IPR001636">
    <property type="entry name" value="SAICAR_synth"/>
</dbReference>
<evidence type="ECO:0000256" key="1">
    <source>
        <dbReference type="ARBA" id="ARBA00004672"/>
    </source>
</evidence>
<dbReference type="InterPro" id="IPR028923">
    <property type="entry name" value="SAICAR_synt/ADE2_N"/>
</dbReference>
<dbReference type="NCBIfam" id="NF010568">
    <property type="entry name" value="PRK13961.1"/>
    <property type="match status" value="1"/>
</dbReference>
<keyword evidence="7 11" id="KW-0658">Purine biosynthesis</keyword>
<dbReference type="SUPFAM" id="SSF56104">
    <property type="entry name" value="SAICAR synthase-like"/>
    <property type="match status" value="1"/>
</dbReference>
<comment type="caution">
    <text evidence="13">The sequence shown here is derived from an EMBL/GenBank/DDBJ whole genome shotgun (WGS) entry which is preliminary data.</text>
</comment>
<evidence type="ECO:0000256" key="10">
    <source>
        <dbReference type="ARBA" id="ARBA00048475"/>
    </source>
</evidence>
<sequence length="287" mass="32677">MKKIISGKVREVYETDGGELIMVTTDRISAFDVILDSTIPNKGKALNQIALYWFDLTKDIVPNHIITDDISKMPAEISQDKAQYEGRTIMSKKLKMLPYEFIVRGYMFGSMWGEYQKTKTFCGQPVEGEYQLAEKLAQPMVTPSVKNSEGHDENITMDRLRAEIGTEEADRIADICVKIYNKCYEDAQKKGLIIADTKFEFGYDENGVLTLGDEVMTPDSSRFWAAEDYKTGVSPRSYDKQFVRDWLIENKLNGVTPAPKLPEEIAEKTAALYKECYTKITGRDSYK</sequence>
<dbReference type="PANTHER" id="PTHR43700:SF1">
    <property type="entry name" value="PHOSPHORIBOSYLAMINOIMIDAZOLE-SUCCINOCARBOXAMIDE SYNTHASE"/>
    <property type="match status" value="1"/>
</dbReference>
<evidence type="ECO:0000256" key="5">
    <source>
        <dbReference type="ARBA" id="ARBA00022598"/>
    </source>
</evidence>
<dbReference type="Pfam" id="PF01259">
    <property type="entry name" value="SAICAR_synt"/>
    <property type="match status" value="1"/>
</dbReference>
<evidence type="ECO:0000256" key="11">
    <source>
        <dbReference type="HAMAP-Rule" id="MF_00137"/>
    </source>
</evidence>
<dbReference type="PANTHER" id="PTHR43700">
    <property type="entry name" value="PHOSPHORIBOSYLAMINOIMIDAZOLE-SUCCINOCARBOXAMIDE SYNTHASE"/>
    <property type="match status" value="1"/>
</dbReference>
<dbReference type="GO" id="GO:0004639">
    <property type="term" value="F:phosphoribosylaminoimidazolesuccinocarboxamide synthase activity"/>
    <property type="evidence" value="ECO:0007669"/>
    <property type="project" value="UniProtKB-UniRule"/>
</dbReference>
<dbReference type="GO" id="GO:0006189">
    <property type="term" value="P:'de novo' IMP biosynthetic process"/>
    <property type="evidence" value="ECO:0007669"/>
    <property type="project" value="UniProtKB-UniRule"/>
</dbReference>